<dbReference type="SUPFAM" id="SSF81321">
    <property type="entry name" value="Family A G protein-coupled receptor-like"/>
    <property type="match status" value="1"/>
</dbReference>
<name>A0AAN8QEB9_PATCE</name>
<evidence type="ECO:0000256" key="1">
    <source>
        <dbReference type="SAM" id="Phobius"/>
    </source>
</evidence>
<sequence>MGLVVIISSYYSICKMLNITGRFAKNRIIPWQRSPSIPSDATDVPIQARQSYRSDGNNAGAYSISANIKGDNFIVHYQKCDHSLAFEDIIALENPILAVRIRQHYNQKRTLKPTLSTGSTASTRSKCVDFSDITTGAGLERYQMLKNNSILRNQSLKRDRVSLSSATKNSLVMLSAYVVCSMPLIICTIPGALNLLQSNHRIIALLFCRLIFCINAPIYPLWYLLFSKRIRTCLNRLCESMLIRLNMRR</sequence>
<organism evidence="2 3">
    <name type="scientific">Patella caerulea</name>
    <name type="common">Rayed Mediterranean limpet</name>
    <dbReference type="NCBI Taxonomy" id="87958"/>
    <lineage>
        <taxon>Eukaryota</taxon>
        <taxon>Metazoa</taxon>
        <taxon>Spiralia</taxon>
        <taxon>Lophotrochozoa</taxon>
        <taxon>Mollusca</taxon>
        <taxon>Gastropoda</taxon>
        <taxon>Patellogastropoda</taxon>
        <taxon>Patelloidea</taxon>
        <taxon>Patellidae</taxon>
        <taxon>Patella</taxon>
    </lineage>
</organism>
<accession>A0AAN8QEB9</accession>
<evidence type="ECO:0000313" key="3">
    <source>
        <dbReference type="Proteomes" id="UP001347796"/>
    </source>
</evidence>
<proteinExistence type="predicted"/>
<evidence type="ECO:0000313" key="2">
    <source>
        <dbReference type="EMBL" id="KAK6190716.1"/>
    </source>
</evidence>
<protein>
    <recommendedName>
        <fullName evidence="4">G-protein coupled receptors family 1 profile domain-containing protein</fullName>
    </recommendedName>
</protein>
<keyword evidence="1" id="KW-1133">Transmembrane helix</keyword>
<dbReference type="Gene3D" id="1.20.1070.10">
    <property type="entry name" value="Rhodopsin 7-helix transmembrane proteins"/>
    <property type="match status" value="1"/>
</dbReference>
<keyword evidence="1" id="KW-0472">Membrane</keyword>
<reference evidence="2 3" key="1">
    <citation type="submission" date="2024-01" db="EMBL/GenBank/DDBJ databases">
        <title>The genome of the rayed Mediterranean limpet Patella caerulea (Linnaeus, 1758).</title>
        <authorList>
            <person name="Anh-Thu Weber A."/>
            <person name="Halstead-Nussloch G."/>
        </authorList>
    </citation>
    <scope>NUCLEOTIDE SEQUENCE [LARGE SCALE GENOMIC DNA]</scope>
    <source>
        <strain evidence="2">AATW-2023a</strain>
        <tissue evidence="2">Whole specimen</tissue>
    </source>
</reference>
<comment type="caution">
    <text evidence="2">The sequence shown here is derived from an EMBL/GenBank/DDBJ whole genome shotgun (WGS) entry which is preliminary data.</text>
</comment>
<dbReference type="Proteomes" id="UP001347796">
    <property type="component" value="Unassembled WGS sequence"/>
</dbReference>
<dbReference type="EMBL" id="JAZGQO010000002">
    <property type="protein sequence ID" value="KAK6190716.1"/>
    <property type="molecule type" value="Genomic_DNA"/>
</dbReference>
<dbReference type="AlphaFoldDB" id="A0AAN8QEB9"/>
<feature type="transmembrane region" description="Helical" evidence="1">
    <location>
        <begin position="202"/>
        <end position="226"/>
    </location>
</feature>
<keyword evidence="1" id="KW-0812">Transmembrane</keyword>
<evidence type="ECO:0008006" key="4">
    <source>
        <dbReference type="Google" id="ProtNLM"/>
    </source>
</evidence>
<gene>
    <name evidence="2" type="ORF">SNE40_002519</name>
</gene>
<feature type="transmembrane region" description="Helical" evidence="1">
    <location>
        <begin position="171"/>
        <end position="196"/>
    </location>
</feature>
<keyword evidence="3" id="KW-1185">Reference proteome</keyword>